<evidence type="ECO:0000313" key="2">
    <source>
        <dbReference type="Proteomes" id="UP000623440"/>
    </source>
</evidence>
<organism evidence="1 2">
    <name type="scientific">Nostoc flagelliforme FACHB-838</name>
    <dbReference type="NCBI Taxonomy" id="2692904"/>
    <lineage>
        <taxon>Bacteria</taxon>
        <taxon>Bacillati</taxon>
        <taxon>Cyanobacteriota</taxon>
        <taxon>Cyanophyceae</taxon>
        <taxon>Nostocales</taxon>
        <taxon>Nostocaceae</taxon>
        <taxon>Nostoc</taxon>
    </lineage>
</organism>
<proteinExistence type="predicted"/>
<accession>A0ABR8DN74</accession>
<sequence length="50" mass="5512">MKLASLINKAELSSVLLAYRTLPERVSKLRAVFRRQASAKVGIAPYPSLP</sequence>
<evidence type="ECO:0000313" key="1">
    <source>
        <dbReference type="EMBL" id="MBD2530366.1"/>
    </source>
</evidence>
<protein>
    <submittedName>
        <fullName evidence="1">Uncharacterized protein</fullName>
    </submittedName>
</protein>
<keyword evidence="2" id="KW-1185">Reference proteome</keyword>
<comment type="caution">
    <text evidence="1">The sequence shown here is derived from an EMBL/GenBank/DDBJ whole genome shotgun (WGS) entry which is preliminary data.</text>
</comment>
<name>A0ABR8DN74_9NOSO</name>
<dbReference type="RefSeq" id="WP_190940921.1">
    <property type="nucleotide sequence ID" value="NZ_JACJSI010000019.1"/>
</dbReference>
<gene>
    <name evidence="1" type="ORF">H6G97_12595</name>
</gene>
<dbReference type="EMBL" id="JACJSI010000019">
    <property type="protein sequence ID" value="MBD2530366.1"/>
    <property type="molecule type" value="Genomic_DNA"/>
</dbReference>
<dbReference type="Proteomes" id="UP000623440">
    <property type="component" value="Unassembled WGS sequence"/>
</dbReference>
<reference evidence="1 2" key="1">
    <citation type="journal article" date="2020" name="ISME J.">
        <title>Comparative genomics reveals insights into cyanobacterial evolution and habitat adaptation.</title>
        <authorList>
            <person name="Chen M.Y."/>
            <person name="Teng W.K."/>
            <person name="Zhao L."/>
            <person name="Hu C.X."/>
            <person name="Zhou Y.K."/>
            <person name="Han B.P."/>
            <person name="Song L.R."/>
            <person name="Shu W.S."/>
        </authorList>
    </citation>
    <scope>NUCLEOTIDE SEQUENCE [LARGE SCALE GENOMIC DNA]</scope>
    <source>
        <strain evidence="1 2">FACHB-838</strain>
    </source>
</reference>